<sequence>MTGGCYVDTYQDKYGFYKKIDEYMDFEASVEKEEFNDRYNIDYSFIEDIYQRIGSESEREGNIPKLKRISEKFIYLVDLLLSRRMTAVSNGNYEFDFLNYWLNKEINKIDSGNFCKKSFYQSLKQKNRKYDNLNKLSSRIHDIAEKDLEDMNILYTLYKNYKEIYEKIRGGNPKEEDCMVLANKCVEQYKKIKDKCLLRGTYFCQVLENFKEKYEKIELCKYNFVKWTKNNLPSLVGNNDTTIPDCKTHVREETQQLTQEYSGKPENTGDHSNIDVQNITIGTTATIGMSFIFFILYKFTSIGQFLRSQMNKNERVWENLDEEMNPFSHSSEYEHFNSENKMYDIAYNS</sequence>
<gene>
    <name evidence="1" type="ORF">POVCU2_0061720</name>
</gene>
<dbReference type="InterPro" id="IPR008780">
    <property type="entry name" value="Plasmodium_Vir"/>
</dbReference>
<reference evidence="2" key="1">
    <citation type="submission" date="2016-05" db="EMBL/GenBank/DDBJ databases">
        <authorList>
            <person name="Naeem Raeece"/>
        </authorList>
    </citation>
    <scope>NUCLEOTIDE SEQUENCE [LARGE SCALE GENOMIC DNA]</scope>
</reference>
<dbReference type="EMBL" id="FLQU01000946">
    <property type="protein sequence ID" value="SBS90511.1"/>
    <property type="molecule type" value="Genomic_DNA"/>
</dbReference>
<accession>A0A1A8WEN5</accession>
<dbReference type="AlphaFoldDB" id="A0A1A8WEN5"/>
<organism evidence="1 2">
    <name type="scientific">Plasmodium ovale curtisi</name>
    <dbReference type="NCBI Taxonomy" id="864141"/>
    <lineage>
        <taxon>Eukaryota</taxon>
        <taxon>Sar</taxon>
        <taxon>Alveolata</taxon>
        <taxon>Apicomplexa</taxon>
        <taxon>Aconoidasida</taxon>
        <taxon>Haemosporida</taxon>
        <taxon>Plasmodiidae</taxon>
        <taxon>Plasmodium</taxon>
        <taxon>Plasmodium (Plasmodium)</taxon>
    </lineage>
</organism>
<dbReference type="Proteomes" id="UP000078560">
    <property type="component" value="Unassembled WGS sequence"/>
</dbReference>
<evidence type="ECO:0000313" key="2">
    <source>
        <dbReference type="Proteomes" id="UP000078560"/>
    </source>
</evidence>
<protein>
    <submittedName>
        <fullName evidence="1">PIR Superfamily Protein</fullName>
    </submittedName>
</protein>
<evidence type="ECO:0000313" key="1">
    <source>
        <dbReference type="EMBL" id="SBS90511.1"/>
    </source>
</evidence>
<name>A0A1A8WEN5_PLAOA</name>
<dbReference type="Pfam" id="PF05795">
    <property type="entry name" value="Plasmodium_Vir"/>
    <property type="match status" value="1"/>
</dbReference>
<proteinExistence type="predicted"/>